<protein>
    <recommendedName>
        <fullName evidence="3">protein-L-isoaspartate(D-aspartate) O-methyltransferase</fullName>
        <ecNumber evidence="3">2.1.1.77</ecNumber>
    </recommendedName>
</protein>
<dbReference type="InterPro" id="IPR000682">
    <property type="entry name" value="PCMT"/>
</dbReference>
<evidence type="ECO:0000256" key="3">
    <source>
        <dbReference type="ARBA" id="ARBA00011890"/>
    </source>
</evidence>
<dbReference type="InterPro" id="IPR029063">
    <property type="entry name" value="SAM-dependent_MTases_sf"/>
</dbReference>
<evidence type="ECO:0000256" key="6">
    <source>
        <dbReference type="ARBA" id="ARBA00022679"/>
    </source>
</evidence>
<reference evidence="8" key="1">
    <citation type="journal article" date="2015" name="Proc. Natl. Acad. Sci. U.S.A.">
        <title>Networks of energetic and metabolic interactions define dynamics in microbial communities.</title>
        <authorList>
            <person name="Embree M."/>
            <person name="Liu J.K."/>
            <person name="Al-Bassam M.M."/>
            <person name="Zengler K."/>
        </authorList>
    </citation>
    <scope>NUCLEOTIDE SEQUENCE</scope>
</reference>
<dbReference type="Gene3D" id="3.40.50.150">
    <property type="entry name" value="Vaccinia Virus protein VP39"/>
    <property type="match status" value="1"/>
</dbReference>
<sequence>MTGRDPWQDARDRMVDTQIASRGVTDIRVLAAMRKVPRHLFIPGPARESAYSDYPLPIGHGQTISQPYIVGVMTSLLALREQDRVLEIGAGSGYQAAILGTIAREVVSIERIPAVAELARENLAGAGLRNVRVIVGDGTNGYADGAPYDAIIVTAATPAVPAPLVTQLAEGGRLVAPVGSRDLQDLVRLTKRGDQVTRETFGGVVFVPLIGEHGWEA</sequence>
<dbReference type="GO" id="GO:0005737">
    <property type="term" value="C:cytoplasm"/>
    <property type="evidence" value="ECO:0007669"/>
    <property type="project" value="UniProtKB-SubCell"/>
</dbReference>
<dbReference type="GO" id="GO:0032259">
    <property type="term" value="P:methylation"/>
    <property type="evidence" value="ECO:0007669"/>
    <property type="project" value="UniProtKB-KW"/>
</dbReference>
<comment type="subcellular location">
    <subcellularLocation>
        <location evidence="1">Cytoplasm</location>
    </subcellularLocation>
</comment>
<comment type="caution">
    <text evidence="8">The sequence shown here is derived from an EMBL/GenBank/DDBJ whole genome shotgun (WGS) entry which is preliminary data.</text>
</comment>
<dbReference type="HAMAP" id="MF_00090">
    <property type="entry name" value="PIMT"/>
    <property type="match status" value="1"/>
</dbReference>
<evidence type="ECO:0000256" key="1">
    <source>
        <dbReference type="ARBA" id="ARBA00004496"/>
    </source>
</evidence>
<keyword evidence="6 8" id="KW-0808">Transferase</keyword>
<dbReference type="FunFam" id="3.40.50.150:FF:000010">
    <property type="entry name" value="Protein-L-isoaspartate O-methyltransferase"/>
    <property type="match status" value="1"/>
</dbReference>
<dbReference type="AlphaFoldDB" id="A0A0W8F4D7"/>
<comment type="similarity">
    <text evidence="2">Belongs to the methyltransferase superfamily. L-isoaspartyl/D-aspartyl protein methyltransferase family.</text>
</comment>
<keyword evidence="7" id="KW-0949">S-adenosyl-L-methionine</keyword>
<dbReference type="SUPFAM" id="SSF53335">
    <property type="entry name" value="S-adenosyl-L-methionine-dependent methyltransferases"/>
    <property type="match status" value="1"/>
</dbReference>
<dbReference type="PANTHER" id="PTHR11579">
    <property type="entry name" value="PROTEIN-L-ISOASPARTATE O-METHYLTRANSFERASE"/>
    <property type="match status" value="1"/>
</dbReference>
<evidence type="ECO:0000256" key="5">
    <source>
        <dbReference type="ARBA" id="ARBA00022603"/>
    </source>
</evidence>
<accession>A0A0W8F4D7</accession>
<proteinExistence type="inferred from homology"/>
<dbReference type="CDD" id="cd02440">
    <property type="entry name" value="AdoMet_MTases"/>
    <property type="match status" value="1"/>
</dbReference>
<dbReference type="PROSITE" id="PS01279">
    <property type="entry name" value="PCMT"/>
    <property type="match status" value="1"/>
</dbReference>
<dbReference type="NCBIfam" id="NF001453">
    <property type="entry name" value="PRK00312.1"/>
    <property type="match status" value="1"/>
</dbReference>
<evidence type="ECO:0000256" key="2">
    <source>
        <dbReference type="ARBA" id="ARBA00005369"/>
    </source>
</evidence>
<keyword evidence="5 8" id="KW-0489">Methyltransferase</keyword>
<dbReference type="GO" id="GO:0004719">
    <property type="term" value="F:protein-L-isoaspartate (D-aspartate) O-methyltransferase activity"/>
    <property type="evidence" value="ECO:0007669"/>
    <property type="project" value="UniProtKB-EC"/>
</dbReference>
<name>A0A0W8F4D7_9ZZZZ</name>
<dbReference type="EMBL" id="LNQE01001539">
    <property type="protein sequence ID" value="KUG15681.1"/>
    <property type="molecule type" value="Genomic_DNA"/>
</dbReference>
<evidence type="ECO:0000256" key="7">
    <source>
        <dbReference type="ARBA" id="ARBA00022691"/>
    </source>
</evidence>
<gene>
    <name evidence="8" type="ORF">ASZ90_014662</name>
</gene>
<keyword evidence="4" id="KW-0963">Cytoplasm</keyword>
<evidence type="ECO:0000313" key="8">
    <source>
        <dbReference type="EMBL" id="KUG15681.1"/>
    </source>
</evidence>
<evidence type="ECO:0000256" key="4">
    <source>
        <dbReference type="ARBA" id="ARBA00022490"/>
    </source>
</evidence>
<dbReference type="Pfam" id="PF01135">
    <property type="entry name" value="PCMT"/>
    <property type="match status" value="1"/>
</dbReference>
<dbReference type="EC" id="2.1.1.77" evidence="3"/>
<organism evidence="8">
    <name type="scientific">hydrocarbon metagenome</name>
    <dbReference type="NCBI Taxonomy" id="938273"/>
    <lineage>
        <taxon>unclassified sequences</taxon>
        <taxon>metagenomes</taxon>
        <taxon>ecological metagenomes</taxon>
    </lineage>
</organism>
<dbReference type="PANTHER" id="PTHR11579:SF0">
    <property type="entry name" value="PROTEIN-L-ISOASPARTATE(D-ASPARTATE) O-METHYLTRANSFERASE"/>
    <property type="match status" value="1"/>
</dbReference>
<dbReference type="NCBIfam" id="TIGR00080">
    <property type="entry name" value="pimt"/>
    <property type="match status" value="1"/>
</dbReference>